<dbReference type="STRING" id="28045.AWB95_21130"/>
<dbReference type="Pfam" id="PF05119">
    <property type="entry name" value="Terminase_4"/>
    <property type="match status" value="1"/>
</dbReference>
<evidence type="ECO:0000313" key="4">
    <source>
        <dbReference type="Proteomes" id="UP000230971"/>
    </source>
</evidence>
<dbReference type="OrthoDB" id="4426978at2"/>
<dbReference type="AlphaFoldDB" id="A0A1X1RJZ0"/>
<evidence type="ECO:0000313" key="3">
    <source>
        <dbReference type="Proteomes" id="UP000193907"/>
    </source>
</evidence>
<proteinExistence type="predicted"/>
<evidence type="ECO:0000313" key="1">
    <source>
        <dbReference type="EMBL" id="ORV07918.1"/>
    </source>
</evidence>
<dbReference type="EMBL" id="LQOM01000048">
    <property type="protein sequence ID" value="ORV07918.1"/>
    <property type="molecule type" value="Genomic_DNA"/>
</dbReference>
<reference evidence="2 4" key="2">
    <citation type="journal article" date="2017" name="Infect. Genet. Evol.">
        <title>The new phylogeny of the genus Mycobacterium: The old and the news.</title>
        <authorList>
            <person name="Tortoli E."/>
            <person name="Fedrizzi T."/>
            <person name="Meehan C.J."/>
            <person name="Trovato A."/>
            <person name="Grottola A."/>
            <person name="Giacobazzi E."/>
            <person name="Serpini G.F."/>
            <person name="Tagliazucchi S."/>
            <person name="Fabio A."/>
            <person name="Bettua C."/>
            <person name="Bertorelli R."/>
            <person name="Frascaro F."/>
            <person name="De Sanctis V."/>
            <person name="Pecorari M."/>
            <person name="Jousson O."/>
            <person name="Segata N."/>
            <person name="Cirillo D.M."/>
        </authorList>
    </citation>
    <scope>NUCLEOTIDE SEQUENCE [LARGE SCALE GENOMIC DNA]</scope>
    <source>
        <strain evidence="2 4">NCTC 12882</strain>
    </source>
</reference>
<name>A0A1X1RJZ0_MYCCE</name>
<evidence type="ECO:0000313" key="2">
    <source>
        <dbReference type="EMBL" id="PIB75320.1"/>
    </source>
</evidence>
<dbReference type="InterPro" id="IPR006448">
    <property type="entry name" value="Phage_term_ssu_P27"/>
</dbReference>
<dbReference type="Proteomes" id="UP000230971">
    <property type="component" value="Unassembled WGS sequence"/>
</dbReference>
<protein>
    <submittedName>
        <fullName evidence="2">Terminase</fullName>
    </submittedName>
</protein>
<keyword evidence="3" id="KW-1185">Reference proteome</keyword>
<gene>
    <name evidence="1" type="ORF">AWB95_21130</name>
    <name evidence="2" type="ORF">CQY23_20150</name>
</gene>
<comment type="caution">
    <text evidence="1">The sequence shown here is derived from an EMBL/GenBank/DDBJ whole genome shotgun (WGS) entry which is preliminary data.</text>
</comment>
<dbReference type="RefSeq" id="WP_062539249.1">
    <property type="nucleotide sequence ID" value="NZ_BBUN01000092.1"/>
</dbReference>
<dbReference type="EMBL" id="PDKV01000033">
    <property type="protein sequence ID" value="PIB75320.1"/>
    <property type="molecule type" value="Genomic_DNA"/>
</dbReference>
<accession>A0A1X1RJZ0</accession>
<sequence length="101" mass="10949">MTTTPRGLRAAGKRLWRSVTRDFDLDDHEAMLLREACRTVDQLDDLQAEVDANGAVVESSQGVRVHPAVVEARQQRLVLAKIMSALGLPKGVVGEVEVAAS</sequence>
<reference evidence="1 3" key="1">
    <citation type="submission" date="2016-01" db="EMBL/GenBank/DDBJ databases">
        <title>The new phylogeny of the genus Mycobacterium.</title>
        <authorList>
            <person name="Tarcisio F."/>
            <person name="Conor M."/>
            <person name="Antonella G."/>
            <person name="Elisabetta G."/>
            <person name="Giulia F.S."/>
            <person name="Sara T."/>
            <person name="Anna F."/>
            <person name="Clotilde B."/>
            <person name="Roberto B."/>
            <person name="Veronica D.S."/>
            <person name="Fabio R."/>
            <person name="Monica P."/>
            <person name="Olivier J."/>
            <person name="Enrico T."/>
            <person name="Nicola S."/>
        </authorList>
    </citation>
    <scope>NUCLEOTIDE SEQUENCE [LARGE SCALE GENOMIC DNA]</scope>
    <source>
        <strain evidence="1 3">DSM 44243</strain>
    </source>
</reference>
<organism evidence="1 3">
    <name type="scientific">Mycobacterium celatum</name>
    <dbReference type="NCBI Taxonomy" id="28045"/>
    <lineage>
        <taxon>Bacteria</taxon>
        <taxon>Bacillati</taxon>
        <taxon>Actinomycetota</taxon>
        <taxon>Actinomycetes</taxon>
        <taxon>Mycobacteriales</taxon>
        <taxon>Mycobacteriaceae</taxon>
        <taxon>Mycobacterium</taxon>
    </lineage>
</organism>
<dbReference type="Proteomes" id="UP000193907">
    <property type="component" value="Unassembled WGS sequence"/>
</dbReference>